<dbReference type="STRING" id="1538463.B0T36_25295"/>
<dbReference type="Pfam" id="PF07883">
    <property type="entry name" value="Cupin_2"/>
    <property type="match status" value="1"/>
</dbReference>
<dbReference type="Proteomes" id="UP000188836">
    <property type="component" value="Unassembled WGS sequence"/>
</dbReference>
<accession>A0A1W0B616</accession>
<organism evidence="2 3">
    <name type="scientific">Nocardia donostiensis</name>
    <dbReference type="NCBI Taxonomy" id="1538463"/>
    <lineage>
        <taxon>Bacteria</taxon>
        <taxon>Bacillati</taxon>
        <taxon>Actinomycetota</taxon>
        <taxon>Actinomycetes</taxon>
        <taxon>Mycobacteriales</taxon>
        <taxon>Nocardiaceae</taxon>
        <taxon>Nocardia</taxon>
    </lineage>
</organism>
<dbReference type="RefSeq" id="WP_077121642.1">
    <property type="nucleotide sequence ID" value="NZ_LOKT01000027.1"/>
</dbReference>
<keyword evidence="3" id="KW-1185">Reference proteome</keyword>
<dbReference type="Gene3D" id="2.60.120.10">
    <property type="entry name" value="Jelly Rolls"/>
    <property type="match status" value="1"/>
</dbReference>
<feature type="domain" description="Cupin type-2" evidence="1">
    <location>
        <begin position="41"/>
        <end position="106"/>
    </location>
</feature>
<dbReference type="AlphaFoldDB" id="A0A1W0B616"/>
<evidence type="ECO:0000313" key="2">
    <source>
        <dbReference type="EMBL" id="ONM46079.1"/>
    </source>
</evidence>
<evidence type="ECO:0000259" key="1">
    <source>
        <dbReference type="Pfam" id="PF07883"/>
    </source>
</evidence>
<comment type="caution">
    <text evidence="2">The sequence shown here is derived from an EMBL/GenBank/DDBJ whole genome shotgun (WGS) entry which is preliminary data.</text>
</comment>
<name>A0A1W0B616_9NOCA</name>
<dbReference type="SUPFAM" id="SSF51182">
    <property type="entry name" value="RmlC-like cupins"/>
    <property type="match status" value="1"/>
</dbReference>
<proteinExistence type="predicted"/>
<dbReference type="OrthoDB" id="1121052at2"/>
<reference evidence="2 3" key="1">
    <citation type="journal article" date="2016" name="Antonie Van Leeuwenhoek">
        <title>Nocardia donostiensis sp. nov., isolated from human respiratory specimens.</title>
        <authorList>
            <person name="Ercibengoa M."/>
            <person name="Bell M."/>
            <person name="Marimon J.M."/>
            <person name="Humrighouse B."/>
            <person name="Klenk H.P."/>
            <person name="Potter G."/>
            <person name="Perez-Trallero E."/>
        </authorList>
    </citation>
    <scope>NUCLEOTIDE SEQUENCE [LARGE SCALE GENOMIC DNA]</scope>
    <source>
        <strain evidence="2 3">X1655</strain>
    </source>
</reference>
<dbReference type="InterPro" id="IPR014710">
    <property type="entry name" value="RmlC-like_jellyroll"/>
</dbReference>
<sequence>MTDTSAYTLITDIATWTEPEPDRPAVTKLATTPDCTLVRLCLRAGQGLDDHRTAGPVAIHCLSGAITVGVVQDNPVSHTLDAGAAIHLSAGLPHNVRADSDSIVLLTVFRPQRTAA</sequence>
<dbReference type="InterPro" id="IPR013096">
    <property type="entry name" value="Cupin_2"/>
</dbReference>
<dbReference type="InterPro" id="IPR011051">
    <property type="entry name" value="RmlC_Cupin_sf"/>
</dbReference>
<dbReference type="EMBL" id="MUMY01000032">
    <property type="protein sequence ID" value="ONM46079.1"/>
    <property type="molecule type" value="Genomic_DNA"/>
</dbReference>
<evidence type="ECO:0000313" key="3">
    <source>
        <dbReference type="Proteomes" id="UP000188836"/>
    </source>
</evidence>
<protein>
    <recommendedName>
        <fullName evidence="1">Cupin type-2 domain-containing protein</fullName>
    </recommendedName>
</protein>
<gene>
    <name evidence="2" type="ORF">B0T46_24820</name>
</gene>